<sequence>MARILIAAIVLAAAVTLYGLFDCLLRDRGLIRVLPKPAWALIILFIPVLGFVLWYLFGRGSEAKPARTGRPRGQAAPDDDVEYLRQVDREVKLGKHAPMTDDHDTPTEPKKDSGRPTGEDDSSDSSADGPTDDSAETDEHGTKGEGRGRSN</sequence>
<evidence type="ECO:0000313" key="10">
    <source>
        <dbReference type="Proteomes" id="UP001064879"/>
    </source>
</evidence>
<reference evidence="9" key="1">
    <citation type="submission" date="2022-03" db="EMBL/GenBank/DDBJ databases">
        <title>Brevibacterium spongiae sp. nov., isolated from marine sponge.</title>
        <authorList>
            <person name="Li Z."/>
            <person name="Zhang M."/>
        </authorList>
    </citation>
    <scope>NUCLEOTIDE SEQUENCE</scope>
    <source>
        <strain evidence="9">WHS-Z9</strain>
    </source>
</reference>
<comment type="subcellular location">
    <subcellularLocation>
        <location evidence="1">Cell membrane</location>
        <topology evidence="1">Multi-pass membrane protein</topology>
    </subcellularLocation>
</comment>
<evidence type="ECO:0000256" key="1">
    <source>
        <dbReference type="ARBA" id="ARBA00004651"/>
    </source>
</evidence>
<dbReference type="InterPro" id="IPR027379">
    <property type="entry name" value="CLS_N"/>
</dbReference>
<keyword evidence="2" id="KW-1003">Cell membrane</keyword>
<keyword evidence="10" id="KW-1185">Reference proteome</keyword>
<feature type="compositionally biased region" description="Basic and acidic residues" evidence="6">
    <location>
        <begin position="82"/>
        <end position="118"/>
    </location>
</feature>
<evidence type="ECO:0000256" key="4">
    <source>
        <dbReference type="ARBA" id="ARBA00022989"/>
    </source>
</evidence>
<evidence type="ECO:0000256" key="2">
    <source>
        <dbReference type="ARBA" id="ARBA00022475"/>
    </source>
</evidence>
<evidence type="ECO:0000256" key="7">
    <source>
        <dbReference type="SAM" id="Phobius"/>
    </source>
</evidence>
<keyword evidence="3 7" id="KW-0812">Transmembrane</keyword>
<dbReference type="EMBL" id="CP093443">
    <property type="protein sequence ID" value="UVI37131.1"/>
    <property type="molecule type" value="Genomic_DNA"/>
</dbReference>
<dbReference type="RefSeq" id="WP_265419688.1">
    <property type="nucleotide sequence ID" value="NZ_CP093443.1"/>
</dbReference>
<accession>A0ABY5SVS4</accession>
<feature type="transmembrane region" description="Helical" evidence="7">
    <location>
        <begin position="38"/>
        <end position="57"/>
    </location>
</feature>
<dbReference type="Proteomes" id="UP001064879">
    <property type="component" value="Chromosome"/>
</dbReference>
<evidence type="ECO:0000313" key="9">
    <source>
        <dbReference type="EMBL" id="UVI37131.1"/>
    </source>
</evidence>
<dbReference type="Pfam" id="PF13396">
    <property type="entry name" value="PLDc_N"/>
    <property type="match status" value="1"/>
</dbReference>
<keyword evidence="5 7" id="KW-0472">Membrane</keyword>
<evidence type="ECO:0000256" key="3">
    <source>
        <dbReference type="ARBA" id="ARBA00022692"/>
    </source>
</evidence>
<protein>
    <submittedName>
        <fullName evidence="9">PLDc N-terminal domain-containing protein</fullName>
    </submittedName>
</protein>
<name>A0ABY5SVS4_9MICO</name>
<evidence type="ECO:0000256" key="6">
    <source>
        <dbReference type="SAM" id="MobiDB-lite"/>
    </source>
</evidence>
<gene>
    <name evidence="9" type="ORF">L1F31_05610</name>
</gene>
<evidence type="ECO:0000259" key="8">
    <source>
        <dbReference type="Pfam" id="PF13396"/>
    </source>
</evidence>
<organism evidence="9 10">
    <name type="scientific">Brevibacterium spongiae</name>
    <dbReference type="NCBI Taxonomy" id="2909672"/>
    <lineage>
        <taxon>Bacteria</taxon>
        <taxon>Bacillati</taxon>
        <taxon>Actinomycetota</taxon>
        <taxon>Actinomycetes</taxon>
        <taxon>Micrococcales</taxon>
        <taxon>Brevibacteriaceae</taxon>
        <taxon>Brevibacterium</taxon>
    </lineage>
</organism>
<feature type="compositionally biased region" description="Basic and acidic residues" evidence="6">
    <location>
        <begin position="137"/>
        <end position="151"/>
    </location>
</feature>
<evidence type="ECO:0000256" key="5">
    <source>
        <dbReference type="ARBA" id="ARBA00023136"/>
    </source>
</evidence>
<keyword evidence="4 7" id="KW-1133">Transmembrane helix</keyword>
<proteinExistence type="predicted"/>
<feature type="region of interest" description="Disordered" evidence="6">
    <location>
        <begin position="62"/>
        <end position="151"/>
    </location>
</feature>
<feature type="domain" description="Cardiolipin synthase N-terminal" evidence="8">
    <location>
        <begin position="15"/>
        <end position="59"/>
    </location>
</feature>